<dbReference type="InterPro" id="IPR005746">
    <property type="entry name" value="Thioredoxin"/>
</dbReference>
<feature type="disulfide bond" description="Redox-active" evidence="8">
    <location>
        <begin position="32"/>
        <end position="35"/>
    </location>
</feature>
<protein>
    <recommendedName>
        <fullName evidence="6">Thioredoxin</fullName>
    </recommendedName>
</protein>
<dbReference type="Gene3D" id="3.40.30.10">
    <property type="entry name" value="Glutaredoxin"/>
    <property type="match status" value="1"/>
</dbReference>
<evidence type="ECO:0000313" key="10">
    <source>
        <dbReference type="EMBL" id="AWN81727.1"/>
    </source>
</evidence>
<dbReference type="InterPro" id="IPR017937">
    <property type="entry name" value="Thioredoxin_CS"/>
</dbReference>
<comment type="similarity">
    <text evidence="1 6">Belongs to the thioredoxin family.</text>
</comment>
<keyword evidence="5 8" id="KW-0676">Redox-active center</keyword>
<evidence type="ECO:0000256" key="5">
    <source>
        <dbReference type="ARBA" id="ARBA00023284"/>
    </source>
</evidence>
<dbReference type="GO" id="GO:0015035">
    <property type="term" value="F:protein-disulfide reductase activity"/>
    <property type="evidence" value="ECO:0007669"/>
    <property type="project" value="InterPro"/>
</dbReference>
<evidence type="ECO:0000256" key="2">
    <source>
        <dbReference type="ARBA" id="ARBA00022448"/>
    </source>
</evidence>
<dbReference type="InterPro" id="IPR013766">
    <property type="entry name" value="Thioredoxin_domain"/>
</dbReference>
<keyword evidence="2" id="KW-0813">Transport</keyword>
<dbReference type="Proteomes" id="UP000245872">
    <property type="component" value="Chromosome"/>
</dbReference>
<evidence type="ECO:0000313" key="11">
    <source>
        <dbReference type="Proteomes" id="UP000245872"/>
    </source>
</evidence>
<dbReference type="InterPro" id="IPR036249">
    <property type="entry name" value="Thioredoxin-like_sf"/>
</dbReference>
<dbReference type="PROSITE" id="PS51352">
    <property type="entry name" value="THIOREDOXIN_2"/>
    <property type="match status" value="1"/>
</dbReference>
<evidence type="ECO:0000256" key="1">
    <source>
        <dbReference type="ARBA" id="ARBA00008987"/>
    </source>
</evidence>
<dbReference type="GO" id="GO:0005737">
    <property type="term" value="C:cytoplasm"/>
    <property type="evidence" value="ECO:0007669"/>
    <property type="project" value="TreeGrafter"/>
</dbReference>
<feature type="site" description="Deprotonates C-terminal active site Cys" evidence="7">
    <location>
        <position position="26"/>
    </location>
</feature>
<reference evidence="10 11" key="1">
    <citation type="submission" date="2018-05" db="EMBL/GenBank/DDBJ databases">
        <title>Candidatus Cardinium hertigii Genome Assembly.</title>
        <authorList>
            <person name="Showmaker K.C."/>
            <person name="Walden K.O."/>
            <person name="Fields C.J."/>
            <person name="Lambert K.N."/>
            <person name="Hudson M.E."/>
        </authorList>
    </citation>
    <scope>NUCLEOTIDE SEQUENCE [LARGE SCALE GENOMIC DNA]</scope>
    <source>
        <strain evidence="11">cHgTN10</strain>
    </source>
</reference>
<feature type="active site" description="Nucleophile" evidence="7">
    <location>
        <position position="32"/>
    </location>
</feature>
<dbReference type="EMBL" id="CP029619">
    <property type="protein sequence ID" value="AWN81727.1"/>
    <property type="molecule type" value="Genomic_DNA"/>
</dbReference>
<keyword evidence="3" id="KW-0249">Electron transport</keyword>
<accession>A0A2Z3L8H4</accession>
<dbReference type="CDD" id="cd02947">
    <property type="entry name" value="TRX_family"/>
    <property type="match status" value="1"/>
</dbReference>
<dbReference type="SUPFAM" id="SSF52833">
    <property type="entry name" value="Thioredoxin-like"/>
    <property type="match status" value="1"/>
</dbReference>
<dbReference type="KEGG" id="cher:DK880_00399"/>
<evidence type="ECO:0000256" key="8">
    <source>
        <dbReference type="PIRSR" id="PIRSR000077-4"/>
    </source>
</evidence>
<feature type="domain" description="Thioredoxin" evidence="9">
    <location>
        <begin position="1"/>
        <end position="108"/>
    </location>
</feature>
<evidence type="ECO:0000256" key="7">
    <source>
        <dbReference type="PIRSR" id="PIRSR000077-1"/>
    </source>
</evidence>
<feature type="active site" description="Nucleophile" evidence="7">
    <location>
        <position position="35"/>
    </location>
</feature>
<dbReference type="PANTHER" id="PTHR45663">
    <property type="entry name" value="GEO12009P1"/>
    <property type="match status" value="1"/>
</dbReference>
<dbReference type="Pfam" id="PF00085">
    <property type="entry name" value="Thioredoxin"/>
    <property type="match status" value="1"/>
</dbReference>
<dbReference type="RefSeq" id="WP_109997151.1">
    <property type="nucleotide sequence ID" value="NZ_CP029619.1"/>
</dbReference>
<dbReference type="OrthoDB" id="9790390at2"/>
<dbReference type="PIRSF" id="PIRSF000077">
    <property type="entry name" value="Thioredoxin"/>
    <property type="match status" value="1"/>
</dbReference>
<keyword evidence="4 8" id="KW-1015">Disulfide bond</keyword>
<gene>
    <name evidence="10" type="primary">trxA</name>
    <name evidence="10" type="ORF">DK880_00399</name>
</gene>
<evidence type="ECO:0000256" key="3">
    <source>
        <dbReference type="ARBA" id="ARBA00022982"/>
    </source>
</evidence>
<evidence type="ECO:0000256" key="4">
    <source>
        <dbReference type="ARBA" id="ARBA00023157"/>
    </source>
</evidence>
<sequence length="116" mass="13298">MENAVVEFSGYKLREAINQHELVFVDFWAPWCGPCLRLGPIIEELAFFYAGRILIGKLNIEDDAEMVTKYAIRTIPTMLIIRKGIEVERMVGSLPLETIQKILNNYLIKQVDIIEG</sequence>
<feature type="site" description="Contributes to redox potential value" evidence="7">
    <location>
        <position position="33"/>
    </location>
</feature>
<feature type="site" description="Contributes to redox potential value" evidence="7">
    <location>
        <position position="34"/>
    </location>
</feature>
<name>A0A2Z3L8H4_9BACT</name>
<dbReference type="AlphaFoldDB" id="A0A2Z3L8H4"/>
<evidence type="ECO:0000259" key="9">
    <source>
        <dbReference type="PROSITE" id="PS51352"/>
    </source>
</evidence>
<evidence type="ECO:0000256" key="6">
    <source>
        <dbReference type="PIRNR" id="PIRNR000077"/>
    </source>
</evidence>
<proteinExistence type="inferred from homology"/>
<dbReference type="PANTHER" id="PTHR45663:SF11">
    <property type="entry name" value="GEO12009P1"/>
    <property type="match status" value="1"/>
</dbReference>
<organism evidence="10 11">
    <name type="scientific">Candidatus Cardinium hertigii</name>
    <dbReference type="NCBI Taxonomy" id="247481"/>
    <lineage>
        <taxon>Bacteria</taxon>
        <taxon>Pseudomonadati</taxon>
        <taxon>Bacteroidota</taxon>
        <taxon>Cytophagia</taxon>
        <taxon>Cytophagales</taxon>
        <taxon>Amoebophilaceae</taxon>
        <taxon>Candidatus Cardinium</taxon>
    </lineage>
</organism>
<dbReference type="PRINTS" id="PR00421">
    <property type="entry name" value="THIOREDOXIN"/>
</dbReference>
<keyword evidence="11" id="KW-1185">Reference proteome</keyword>
<dbReference type="PROSITE" id="PS00194">
    <property type="entry name" value="THIOREDOXIN_1"/>
    <property type="match status" value="1"/>
</dbReference>